<accession>A0AAD6RQY2</accession>
<reference evidence="1 2" key="1">
    <citation type="journal article" date="2023" name="Mol. Ecol. Resour.">
        <title>Chromosome-level genome assembly of a triploid poplar Populus alba 'Berolinensis'.</title>
        <authorList>
            <person name="Chen S."/>
            <person name="Yu Y."/>
            <person name="Wang X."/>
            <person name="Wang S."/>
            <person name="Zhang T."/>
            <person name="Zhou Y."/>
            <person name="He R."/>
            <person name="Meng N."/>
            <person name="Wang Y."/>
            <person name="Liu W."/>
            <person name="Liu Z."/>
            <person name="Liu J."/>
            <person name="Guo Q."/>
            <person name="Huang H."/>
            <person name="Sederoff R.R."/>
            <person name="Wang G."/>
            <person name="Qu G."/>
            <person name="Chen S."/>
        </authorList>
    </citation>
    <scope>NUCLEOTIDE SEQUENCE [LARGE SCALE GENOMIC DNA]</scope>
    <source>
        <strain evidence="1">SC-2020</strain>
    </source>
</reference>
<name>A0AAD6RQY2_9ROSI</name>
<gene>
    <name evidence="1" type="ORF">NC653_003167</name>
</gene>
<proteinExistence type="predicted"/>
<evidence type="ECO:0000313" key="2">
    <source>
        <dbReference type="Proteomes" id="UP001164929"/>
    </source>
</evidence>
<comment type="caution">
    <text evidence="1">The sequence shown here is derived from an EMBL/GenBank/DDBJ whole genome shotgun (WGS) entry which is preliminary data.</text>
</comment>
<sequence>MLTWTGLMDDQEGSWPRSVTSIALRMGAGLRDKTIRHPTSEKNEITCEQVPINIEHTTLKQSRSRANTVCAPQSAAYAYFWRVLFILRRTLTEQFHLLLTECYKSLEISLTKKESSDLQAFIQSSILSSATASVSDTLLGTVKYAEITINSHKIGDDALIKLNKVSIQSFGGICPNSLTKSTFEVHFWEQIPGGNALQPSLILDFDSLPHNQSVF</sequence>
<evidence type="ECO:0000313" key="1">
    <source>
        <dbReference type="EMBL" id="KAJ7013397.1"/>
    </source>
</evidence>
<protein>
    <submittedName>
        <fullName evidence="1">Uncharacterized protein</fullName>
    </submittedName>
</protein>
<dbReference type="AlphaFoldDB" id="A0AAD6RQY2"/>
<organism evidence="1 2">
    <name type="scientific">Populus alba x Populus x berolinensis</name>
    <dbReference type="NCBI Taxonomy" id="444605"/>
    <lineage>
        <taxon>Eukaryota</taxon>
        <taxon>Viridiplantae</taxon>
        <taxon>Streptophyta</taxon>
        <taxon>Embryophyta</taxon>
        <taxon>Tracheophyta</taxon>
        <taxon>Spermatophyta</taxon>
        <taxon>Magnoliopsida</taxon>
        <taxon>eudicotyledons</taxon>
        <taxon>Gunneridae</taxon>
        <taxon>Pentapetalae</taxon>
        <taxon>rosids</taxon>
        <taxon>fabids</taxon>
        <taxon>Malpighiales</taxon>
        <taxon>Salicaceae</taxon>
        <taxon>Saliceae</taxon>
        <taxon>Populus</taxon>
    </lineage>
</organism>
<dbReference type="EMBL" id="JAQIZT010000001">
    <property type="protein sequence ID" value="KAJ7013397.1"/>
    <property type="molecule type" value="Genomic_DNA"/>
</dbReference>
<dbReference type="Proteomes" id="UP001164929">
    <property type="component" value="Chromosome 1"/>
</dbReference>
<keyword evidence="2" id="KW-1185">Reference proteome</keyword>